<dbReference type="InterPro" id="IPR020616">
    <property type="entry name" value="Thiolase_N"/>
</dbReference>
<evidence type="ECO:0000256" key="6">
    <source>
        <dbReference type="PIRSR" id="PIRSR000429-1"/>
    </source>
</evidence>
<keyword evidence="4 7" id="KW-0012">Acyltransferase</keyword>
<dbReference type="InterPro" id="IPR002155">
    <property type="entry name" value="Thiolase"/>
</dbReference>
<dbReference type="FunFam" id="3.40.47.10:FF:000010">
    <property type="entry name" value="Acetyl-CoA acetyltransferase (Thiolase)"/>
    <property type="match status" value="1"/>
</dbReference>
<keyword evidence="11" id="KW-1185">Reference proteome</keyword>
<evidence type="ECO:0000256" key="2">
    <source>
        <dbReference type="ARBA" id="ARBA00012705"/>
    </source>
</evidence>
<evidence type="ECO:0000313" key="10">
    <source>
        <dbReference type="EMBL" id="GBG11701.1"/>
    </source>
</evidence>
<dbReference type="CDD" id="cd00751">
    <property type="entry name" value="thiolase"/>
    <property type="match status" value="1"/>
</dbReference>
<dbReference type="NCBIfam" id="TIGR01930">
    <property type="entry name" value="AcCoA-C-Actrans"/>
    <property type="match status" value="1"/>
</dbReference>
<dbReference type="PROSITE" id="PS00098">
    <property type="entry name" value="THIOLASE_1"/>
    <property type="match status" value="1"/>
</dbReference>
<dbReference type="EMBL" id="BDQX01000430">
    <property type="protein sequence ID" value="GBG11701.1"/>
    <property type="molecule type" value="Genomic_DNA"/>
</dbReference>
<evidence type="ECO:0000256" key="4">
    <source>
        <dbReference type="ARBA" id="ARBA00023315"/>
    </source>
</evidence>
<evidence type="ECO:0000313" key="11">
    <source>
        <dbReference type="Proteomes" id="UP000245202"/>
    </source>
</evidence>
<feature type="domain" description="Thiolase N-terminal" evidence="8">
    <location>
        <begin position="6"/>
        <end position="264"/>
    </location>
</feature>
<comment type="similarity">
    <text evidence="1 7">Belongs to the thiolase-like superfamily. Thiolase family.</text>
</comment>
<dbReference type="EC" id="2.3.1.9" evidence="2"/>
<proteinExistence type="inferred from homology"/>
<feature type="active site" description="Acyl-thioester intermediate" evidence="6">
    <location>
        <position position="89"/>
    </location>
</feature>
<dbReference type="RefSeq" id="WP_108995944.1">
    <property type="nucleotide sequence ID" value="NZ_BDQX01000430.1"/>
</dbReference>
<feature type="active site" description="Proton acceptor" evidence="6">
    <location>
        <position position="380"/>
    </location>
</feature>
<keyword evidence="3 7" id="KW-0808">Transferase</keyword>
<dbReference type="PIRSF" id="PIRSF000429">
    <property type="entry name" value="Ac-CoA_Ac_transf"/>
    <property type="match status" value="1"/>
</dbReference>
<dbReference type="Pfam" id="PF02803">
    <property type="entry name" value="Thiolase_C"/>
    <property type="match status" value="1"/>
</dbReference>
<dbReference type="SUPFAM" id="SSF53901">
    <property type="entry name" value="Thiolase-like"/>
    <property type="match status" value="2"/>
</dbReference>
<dbReference type="PROSITE" id="PS00099">
    <property type="entry name" value="THIOLASE_3"/>
    <property type="match status" value="1"/>
</dbReference>
<sequence>MASTTVIVSGARTPFGKLGGVFKEITAVQLGGEAIREAVCRAGLRPEQVEHVIMGMALQGGAGQNPARQAARYAELPWSTPAETINKVCASGIRAITMADGMIRAGDADIVVAGGMESMSQAAHAIPGMRWGSRLGNATIVDLMLHDGLQCPFDKVHMAVHGSKVAQEYNITRQEQDEWALLSHQRAILAMQNGKLREEIVAIRSSGRHGAENAIDSDEAPRADTSAEALSRLAPVFAADGTITAGNAPGVNDGAAALLLMSQDKANELGLMPIARIVGHAASALEAPYIATAPAAAIRKLLDRNGHSVQDIDLFEINEAFAAVTLTSARMLGCDPSKVNVNGGAVALGHPVGASGARIVLTLVMELRRRGGGLGVAAICSGTAQGDAVLLEVM</sequence>
<feature type="domain" description="Thiolase C-terminal" evidence="9">
    <location>
        <begin position="272"/>
        <end position="392"/>
    </location>
</feature>
<accession>A0A2R5F5P4</accession>
<dbReference type="PANTHER" id="PTHR18919">
    <property type="entry name" value="ACETYL-COA C-ACYLTRANSFERASE"/>
    <property type="match status" value="1"/>
</dbReference>
<dbReference type="PANTHER" id="PTHR18919:SF107">
    <property type="entry name" value="ACETYL-COA ACETYLTRANSFERASE, CYTOSOLIC"/>
    <property type="match status" value="1"/>
</dbReference>
<evidence type="ECO:0000259" key="8">
    <source>
        <dbReference type="Pfam" id="PF00108"/>
    </source>
</evidence>
<dbReference type="InterPro" id="IPR020617">
    <property type="entry name" value="Thiolase_C"/>
</dbReference>
<dbReference type="Proteomes" id="UP000245202">
    <property type="component" value="Unassembled WGS sequence"/>
</dbReference>
<dbReference type="InterPro" id="IPR020613">
    <property type="entry name" value="Thiolase_CS"/>
</dbReference>
<dbReference type="InterPro" id="IPR020610">
    <property type="entry name" value="Thiolase_AS"/>
</dbReference>
<dbReference type="GO" id="GO:0003985">
    <property type="term" value="F:acetyl-CoA C-acetyltransferase activity"/>
    <property type="evidence" value="ECO:0007669"/>
    <property type="project" value="UniProtKB-EC"/>
</dbReference>
<name>A0A2R5F5P4_9BACL</name>
<dbReference type="AlphaFoldDB" id="A0A2R5F5P4"/>
<dbReference type="NCBIfam" id="NF006086">
    <property type="entry name" value="PRK08235.1"/>
    <property type="match status" value="1"/>
</dbReference>
<reference evidence="10 11" key="1">
    <citation type="submission" date="2017-08" db="EMBL/GenBank/DDBJ databases">
        <title>Substantial Increase in Enzyme Production by Combined Drug-Resistance Mutations in Paenibacillus agaridevorans.</title>
        <authorList>
            <person name="Tanaka Y."/>
            <person name="Funane K."/>
            <person name="Hosaka T."/>
            <person name="Shiwa Y."/>
            <person name="Fujita N."/>
            <person name="Miyazaki T."/>
            <person name="Yoshikawa H."/>
            <person name="Murakami K."/>
            <person name="Kasahara K."/>
            <person name="Inaoka T."/>
            <person name="Hiraga Y."/>
            <person name="Ochi K."/>
        </authorList>
    </citation>
    <scope>NUCLEOTIDE SEQUENCE [LARGE SCALE GENOMIC DNA]</scope>
    <source>
        <strain evidence="10 11">T-3040</strain>
    </source>
</reference>
<dbReference type="InterPro" id="IPR020615">
    <property type="entry name" value="Thiolase_acyl_enz_int_AS"/>
</dbReference>
<evidence type="ECO:0000256" key="1">
    <source>
        <dbReference type="ARBA" id="ARBA00010982"/>
    </source>
</evidence>
<evidence type="ECO:0000256" key="7">
    <source>
        <dbReference type="RuleBase" id="RU003557"/>
    </source>
</evidence>
<gene>
    <name evidence="10" type="ORF">PAT3040_06540</name>
</gene>
<comment type="caution">
    <text evidence="10">The sequence shown here is derived from an EMBL/GenBank/DDBJ whole genome shotgun (WGS) entry which is preliminary data.</text>
</comment>
<feature type="active site" description="Proton acceptor" evidence="6">
    <location>
        <position position="350"/>
    </location>
</feature>
<dbReference type="Pfam" id="PF00108">
    <property type="entry name" value="Thiolase_N"/>
    <property type="match status" value="1"/>
</dbReference>
<dbReference type="Gene3D" id="3.40.47.10">
    <property type="match status" value="2"/>
</dbReference>
<organism evidence="10 11">
    <name type="scientific">Paenibacillus agaridevorans</name>
    <dbReference type="NCBI Taxonomy" id="171404"/>
    <lineage>
        <taxon>Bacteria</taxon>
        <taxon>Bacillati</taxon>
        <taxon>Bacillota</taxon>
        <taxon>Bacilli</taxon>
        <taxon>Bacillales</taxon>
        <taxon>Paenibacillaceae</taxon>
        <taxon>Paenibacillus</taxon>
    </lineage>
</organism>
<evidence type="ECO:0000256" key="5">
    <source>
        <dbReference type="ARBA" id="ARBA00030755"/>
    </source>
</evidence>
<dbReference type="PROSITE" id="PS00737">
    <property type="entry name" value="THIOLASE_2"/>
    <property type="match status" value="1"/>
</dbReference>
<evidence type="ECO:0000259" key="9">
    <source>
        <dbReference type="Pfam" id="PF02803"/>
    </source>
</evidence>
<protein>
    <recommendedName>
        <fullName evidence="2">acetyl-CoA C-acetyltransferase</fullName>
        <ecNumber evidence="2">2.3.1.9</ecNumber>
    </recommendedName>
    <alternativeName>
        <fullName evidence="5">Acetoacetyl-CoA thiolase</fullName>
    </alternativeName>
</protein>
<dbReference type="InterPro" id="IPR016039">
    <property type="entry name" value="Thiolase-like"/>
</dbReference>
<evidence type="ECO:0000256" key="3">
    <source>
        <dbReference type="ARBA" id="ARBA00022679"/>
    </source>
</evidence>